<dbReference type="RefSeq" id="WP_066853925.1">
    <property type="nucleotide sequence ID" value="NZ_JXMS01000009.1"/>
</dbReference>
<dbReference type="STRING" id="1560234.SP90_06880"/>
<feature type="transmembrane region" description="Helical" evidence="6">
    <location>
        <begin position="77"/>
        <end position="95"/>
    </location>
</feature>
<proteinExistence type="predicted"/>
<keyword evidence="2" id="KW-1003">Cell membrane</keyword>
<dbReference type="Pfam" id="PF01810">
    <property type="entry name" value="LysE"/>
    <property type="match status" value="1"/>
</dbReference>
<dbReference type="PATRIC" id="fig|1560234.3.peg.3352"/>
<feature type="transmembrane region" description="Helical" evidence="6">
    <location>
        <begin position="43"/>
        <end position="71"/>
    </location>
</feature>
<feature type="transmembrane region" description="Helical" evidence="6">
    <location>
        <begin position="190"/>
        <end position="212"/>
    </location>
</feature>
<evidence type="ECO:0000256" key="6">
    <source>
        <dbReference type="SAM" id="Phobius"/>
    </source>
</evidence>
<comment type="subcellular location">
    <subcellularLocation>
        <location evidence="1">Cell membrane</location>
        <topology evidence="1">Multi-pass membrane protein</topology>
    </subcellularLocation>
</comment>
<evidence type="ECO:0000256" key="4">
    <source>
        <dbReference type="ARBA" id="ARBA00022989"/>
    </source>
</evidence>
<evidence type="ECO:0000313" key="8">
    <source>
        <dbReference type="Proteomes" id="UP000091979"/>
    </source>
</evidence>
<dbReference type="InterPro" id="IPR001123">
    <property type="entry name" value="LeuE-type"/>
</dbReference>
<feature type="transmembrane region" description="Helical" evidence="6">
    <location>
        <begin position="156"/>
        <end position="178"/>
    </location>
</feature>
<gene>
    <name evidence="7" type="ORF">SP90_06880</name>
</gene>
<evidence type="ECO:0000256" key="5">
    <source>
        <dbReference type="ARBA" id="ARBA00023136"/>
    </source>
</evidence>
<keyword evidence="5 6" id="KW-0472">Membrane</keyword>
<keyword evidence="3 6" id="KW-0812">Transmembrane</keyword>
<feature type="transmembrane region" description="Helical" evidence="6">
    <location>
        <begin position="6"/>
        <end position="31"/>
    </location>
</feature>
<evidence type="ECO:0000256" key="3">
    <source>
        <dbReference type="ARBA" id="ARBA00022692"/>
    </source>
</evidence>
<reference evidence="7 8" key="1">
    <citation type="submission" date="2015-01" db="EMBL/GenBank/DDBJ databases">
        <title>Desulfovibrio sp. JC271 draft genome sequence.</title>
        <authorList>
            <person name="Shivani Y."/>
            <person name="Subhash Y."/>
            <person name="Sasikala C."/>
            <person name="Ramana C.V."/>
        </authorList>
    </citation>
    <scope>NUCLEOTIDE SEQUENCE [LARGE SCALE GENOMIC DNA]</scope>
    <source>
        <strain evidence="7 8">JC271</strain>
    </source>
</reference>
<sequence>MSLALIFFFLKGLLIGLTIAAPVGPVGILCVHRTLKYGKLVGFISGLGAASADLFYGAVAAFGLVAITNLITESSSVIRLAGGLLFLAIGVHMLRQRPVFVTDAENITEEYVKPSLLTACASTFILTAMNPGTIIAFTVIFATFGIDGDAGAPGAVALVLGVFLGSAIWWCGLSFFANAMRNYVKEHSRLISKVSGTIIIIFGCASLVSLLMDM</sequence>
<dbReference type="GO" id="GO:0015171">
    <property type="term" value="F:amino acid transmembrane transporter activity"/>
    <property type="evidence" value="ECO:0007669"/>
    <property type="project" value="TreeGrafter"/>
</dbReference>
<protein>
    <recommendedName>
        <fullName evidence="9">Lysine transporter LysE</fullName>
    </recommendedName>
</protein>
<dbReference type="PANTHER" id="PTHR30086:SF20">
    <property type="entry name" value="ARGININE EXPORTER PROTEIN ARGO-RELATED"/>
    <property type="match status" value="1"/>
</dbReference>
<dbReference type="EMBL" id="JXMS01000009">
    <property type="protein sequence ID" value="OBQ52688.1"/>
    <property type="molecule type" value="Genomic_DNA"/>
</dbReference>
<evidence type="ECO:0000256" key="1">
    <source>
        <dbReference type="ARBA" id="ARBA00004651"/>
    </source>
</evidence>
<dbReference type="AlphaFoldDB" id="A0A1B7XES2"/>
<organism evidence="7 8">
    <name type="scientific">Halodesulfovibrio spirochaetisodalis</name>
    <dbReference type="NCBI Taxonomy" id="1560234"/>
    <lineage>
        <taxon>Bacteria</taxon>
        <taxon>Pseudomonadati</taxon>
        <taxon>Thermodesulfobacteriota</taxon>
        <taxon>Desulfovibrionia</taxon>
        <taxon>Desulfovibrionales</taxon>
        <taxon>Desulfovibrionaceae</taxon>
        <taxon>Halodesulfovibrio</taxon>
    </lineage>
</organism>
<evidence type="ECO:0008006" key="9">
    <source>
        <dbReference type="Google" id="ProtNLM"/>
    </source>
</evidence>
<keyword evidence="8" id="KW-1185">Reference proteome</keyword>
<dbReference type="PANTHER" id="PTHR30086">
    <property type="entry name" value="ARGININE EXPORTER PROTEIN ARGO"/>
    <property type="match status" value="1"/>
</dbReference>
<name>A0A1B7XES2_9BACT</name>
<dbReference type="Proteomes" id="UP000091979">
    <property type="component" value="Unassembled WGS sequence"/>
</dbReference>
<evidence type="ECO:0000256" key="2">
    <source>
        <dbReference type="ARBA" id="ARBA00022475"/>
    </source>
</evidence>
<dbReference type="OrthoDB" id="7874789at2"/>
<feature type="transmembrane region" description="Helical" evidence="6">
    <location>
        <begin position="116"/>
        <end position="144"/>
    </location>
</feature>
<evidence type="ECO:0000313" key="7">
    <source>
        <dbReference type="EMBL" id="OBQ52688.1"/>
    </source>
</evidence>
<comment type="caution">
    <text evidence="7">The sequence shown here is derived from an EMBL/GenBank/DDBJ whole genome shotgun (WGS) entry which is preliminary data.</text>
</comment>
<accession>A0A1B7XES2</accession>
<dbReference type="GO" id="GO:0005886">
    <property type="term" value="C:plasma membrane"/>
    <property type="evidence" value="ECO:0007669"/>
    <property type="project" value="UniProtKB-SubCell"/>
</dbReference>
<keyword evidence="4 6" id="KW-1133">Transmembrane helix</keyword>